<accession>A0AAN6SRY8</accession>
<dbReference type="AlphaFoldDB" id="A0AAN6SRY8"/>
<evidence type="ECO:0000313" key="2">
    <source>
        <dbReference type="EMBL" id="KAK4039833.1"/>
    </source>
</evidence>
<feature type="region of interest" description="Disordered" evidence="1">
    <location>
        <begin position="362"/>
        <end position="711"/>
    </location>
</feature>
<evidence type="ECO:0000256" key="1">
    <source>
        <dbReference type="SAM" id="MobiDB-lite"/>
    </source>
</evidence>
<feature type="compositionally biased region" description="Basic and acidic residues" evidence="1">
    <location>
        <begin position="154"/>
        <end position="164"/>
    </location>
</feature>
<feature type="compositionally biased region" description="Low complexity" evidence="1">
    <location>
        <begin position="121"/>
        <end position="137"/>
    </location>
</feature>
<evidence type="ECO:0000313" key="3">
    <source>
        <dbReference type="Proteomes" id="UP001303115"/>
    </source>
</evidence>
<dbReference type="InterPro" id="IPR042065">
    <property type="entry name" value="E3_ELL-like"/>
</dbReference>
<reference evidence="3" key="1">
    <citation type="journal article" date="2023" name="Mol. Phylogenet. Evol.">
        <title>Genome-scale phylogeny and comparative genomics of the fungal order Sordariales.</title>
        <authorList>
            <person name="Hensen N."/>
            <person name="Bonometti L."/>
            <person name="Westerberg I."/>
            <person name="Brannstrom I.O."/>
            <person name="Guillou S."/>
            <person name="Cros-Aarteil S."/>
            <person name="Calhoun S."/>
            <person name="Haridas S."/>
            <person name="Kuo A."/>
            <person name="Mondo S."/>
            <person name="Pangilinan J."/>
            <person name="Riley R."/>
            <person name="LaButti K."/>
            <person name="Andreopoulos B."/>
            <person name="Lipzen A."/>
            <person name="Chen C."/>
            <person name="Yan M."/>
            <person name="Daum C."/>
            <person name="Ng V."/>
            <person name="Clum A."/>
            <person name="Steindorff A."/>
            <person name="Ohm R.A."/>
            <person name="Martin F."/>
            <person name="Silar P."/>
            <person name="Natvig D.O."/>
            <person name="Lalanne C."/>
            <person name="Gautier V."/>
            <person name="Ament-Velasquez S.L."/>
            <person name="Kruys A."/>
            <person name="Hutchinson M.I."/>
            <person name="Powell A.J."/>
            <person name="Barry K."/>
            <person name="Miller A.N."/>
            <person name="Grigoriev I.V."/>
            <person name="Debuchy R."/>
            <person name="Gladieux P."/>
            <person name="Hiltunen Thoren M."/>
            <person name="Johannesson H."/>
        </authorList>
    </citation>
    <scope>NUCLEOTIDE SEQUENCE [LARGE SCALE GENOMIC DNA]</scope>
    <source>
        <strain evidence="3">CBS 284.82</strain>
    </source>
</reference>
<feature type="compositionally biased region" description="Low complexity" evidence="1">
    <location>
        <begin position="433"/>
        <end position="458"/>
    </location>
</feature>
<dbReference type="InterPro" id="IPR036390">
    <property type="entry name" value="WH_DNA-bd_sf"/>
</dbReference>
<gene>
    <name evidence="2" type="ORF">C8A01DRAFT_16220</name>
</gene>
<protein>
    <submittedName>
        <fullName evidence="2">Uncharacterized protein</fullName>
    </submittedName>
</protein>
<feature type="compositionally biased region" description="Polar residues" evidence="1">
    <location>
        <begin position="620"/>
        <end position="640"/>
    </location>
</feature>
<feature type="region of interest" description="Disordered" evidence="1">
    <location>
        <begin position="198"/>
        <end position="235"/>
    </location>
</feature>
<feature type="compositionally biased region" description="Low complexity" evidence="1">
    <location>
        <begin position="666"/>
        <end position="678"/>
    </location>
</feature>
<feature type="compositionally biased region" description="Low complexity" evidence="1">
    <location>
        <begin position="520"/>
        <end position="530"/>
    </location>
</feature>
<dbReference type="SUPFAM" id="SSF46785">
    <property type="entry name" value="Winged helix' DNA-binding domain"/>
    <property type="match status" value="1"/>
</dbReference>
<organism evidence="2 3">
    <name type="scientific">Parachaetomium inaequale</name>
    <dbReference type="NCBI Taxonomy" id="2588326"/>
    <lineage>
        <taxon>Eukaryota</taxon>
        <taxon>Fungi</taxon>
        <taxon>Dikarya</taxon>
        <taxon>Ascomycota</taxon>
        <taxon>Pezizomycotina</taxon>
        <taxon>Sordariomycetes</taxon>
        <taxon>Sordariomycetidae</taxon>
        <taxon>Sordariales</taxon>
        <taxon>Chaetomiaceae</taxon>
        <taxon>Parachaetomium</taxon>
    </lineage>
</organism>
<feature type="compositionally biased region" description="Basic and acidic residues" evidence="1">
    <location>
        <begin position="532"/>
        <end position="545"/>
    </location>
</feature>
<dbReference type="Proteomes" id="UP001303115">
    <property type="component" value="Unassembled WGS sequence"/>
</dbReference>
<feature type="compositionally biased region" description="Low complexity" evidence="1">
    <location>
        <begin position="219"/>
        <end position="232"/>
    </location>
</feature>
<proteinExistence type="predicted"/>
<feature type="region of interest" description="Disordered" evidence="1">
    <location>
        <begin position="121"/>
        <end position="164"/>
    </location>
</feature>
<sequence>MVLNISENGVLLESSARATAELPAQAFAISLSGSVIEDMIACVQNGGDIQLALGSNPKFLFDDHEIRIPKTSDPSGYDLFWANSEDLSRAAKLPRPAMSILKTPKERLAAQAAKAAKLAGKGEAAAKKAPARASAKSSNGTPNAAARPSSSSAKDLDPQRGPEDATAKLKRSFDNLAADKRENSAVIVGGLPSSKGGKYGRLLDTHGAPSPRSLPPSPALSGIGSPSLLPSGNNMTQDRAKQQRFPLMHELAVQDLSRLDLLERWDEGTEEEFNVILDKVASFDKDLNKWVLRKNCWKDLDIFEYNYSDDDRRQKAITNAIKWFDRNRVSASDPLWQKLLPKADRGKGICLSNLQVTLAKGPVVPAPKQRTDTASASGGDSEKDDSATSTTKKAKGGEPMSRSNSQTSTGKKKLSASEAQAKRLLSTTKKKPLPAATTKATPKPAAPKPAAKAAAPAKGGRFLSKEFVSDSSSSDDEVPLSTSKGKPKAAGAPAPKPTQRATEKPRAPEKVREKTKEAAAPKPKPAAAAKVSPREQKNDKEKDTIRAQVIAKPIRPAAKRPRDADDDDSSSSGTPLSKRVKPAAKPLPAPIVSAKGRTASDASQNSRGGAGVGVAVPKAKNTSPVKSSPLASSPPTNASDMEQDRAALSRARERERERERRRETAVRSSSSSNTDSSAGVGVSMAKKRPPPTDAPVAGNNKAKRQRPSQETVEMAARFRQFYARYEQLHYDIASHDNPDPSRVTDLIDMRDRLSRMKNEIYAAVEV</sequence>
<name>A0AAN6SRY8_9PEZI</name>
<feature type="compositionally biased region" description="Basic and acidic residues" evidence="1">
    <location>
        <begin position="501"/>
        <end position="519"/>
    </location>
</feature>
<dbReference type="Gene3D" id="1.10.10.2670">
    <property type="entry name" value="E3 ubiquitin-protein ligase"/>
    <property type="match status" value="1"/>
</dbReference>
<feature type="compositionally biased region" description="Low complexity" evidence="1">
    <location>
        <begin position="144"/>
        <end position="153"/>
    </location>
</feature>
<dbReference type="EMBL" id="MU854390">
    <property type="protein sequence ID" value="KAK4039833.1"/>
    <property type="molecule type" value="Genomic_DNA"/>
</dbReference>
<feature type="compositionally biased region" description="Basic and acidic residues" evidence="1">
    <location>
        <begin position="642"/>
        <end position="665"/>
    </location>
</feature>
<comment type="caution">
    <text evidence="2">The sequence shown here is derived from an EMBL/GenBank/DDBJ whole genome shotgun (WGS) entry which is preliminary data.</text>
</comment>
<keyword evidence="3" id="KW-1185">Reference proteome</keyword>